<dbReference type="EMBL" id="JAAIUW010000010">
    <property type="protein sequence ID" value="KAF7813016.1"/>
    <property type="molecule type" value="Genomic_DNA"/>
</dbReference>
<feature type="region of interest" description="Disordered" evidence="1">
    <location>
        <begin position="1"/>
        <end position="28"/>
    </location>
</feature>
<proteinExistence type="predicted"/>
<protein>
    <submittedName>
        <fullName evidence="2">Uncharacterized protein</fullName>
    </submittedName>
</protein>
<reference evidence="2" key="1">
    <citation type="submission" date="2020-09" db="EMBL/GenBank/DDBJ databases">
        <title>Genome-Enabled Discovery of Anthraquinone Biosynthesis in Senna tora.</title>
        <authorList>
            <person name="Kang S.-H."/>
            <person name="Pandey R.P."/>
            <person name="Lee C.-M."/>
            <person name="Sim J.-S."/>
            <person name="Jeong J.-T."/>
            <person name="Choi B.-S."/>
            <person name="Jung M."/>
            <person name="Ginzburg D."/>
            <person name="Zhao K."/>
            <person name="Won S.Y."/>
            <person name="Oh T.-J."/>
            <person name="Yu Y."/>
            <person name="Kim N.-H."/>
            <person name="Lee O.R."/>
            <person name="Lee T.-H."/>
            <person name="Bashyal P."/>
            <person name="Kim T.-S."/>
            <person name="Lee W.-H."/>
            <person name="Kawkins C."/>
            <person name="Kim C.-K."/>
            <person name="Kim J.S."/>
            <person name="Ahn B.O."/>
            <person name="Rhee S.Y."/>
            <person name="Sohng J.K."/>
        </authorList>
    </citation>
    <scope>NUCLEOTIDE SEQUENCE</scope>
    <source>
        <tissue evidence="2">Leaf</tissue>
    </source>
</reference>
<accession>A0A834T2E6</accession>
<comment type="caution">
    <text evidence="2">The sequence shown here is derived from an EMBL/GenBank/DDBJ whole genome shotgun (WGS) entry which is preliminary data.</text>
</comment>
<evidence type="ECO:0000256" key="1">
    <source>
        <dbReference type="SAM" id="MobiDB-lite"/>
    </source>
</evidence>
<sequence length="28" mass="3146">MAAFEASYETDGRDEKPTLVTSGRPNFR</sequence>
<name>A0A834T2E6_9FABA</name>
<gene>
    <name evidence="2" type="ORF">G2W53_033992</name>
</gene>
<feature type="compositionally biased region" description="Polar residues" evidence="1">
    <location>
        <begin position="19"/>
        <end position="28"/>
    </location>
</feature>
<organism evidence="2 3">
    <name type="scientific">Senna tora</name>
    <dbReference type="NCBI Taxonomy" id="362788"/>
    <lineage>
        <taxon>Eukaryota</taxon>
        <taxon>Viridiplantae</taxon>
        <taxon>Streptophyta</taxon>
        <taxon>Embryophyta</taxon>
        <taxon>Tracheophyta</taxon>
        <taxon>Spermatophyta</taxon>
        <taxon>Magnoliopsida</taxon>
        <taxon>eudicotyledons</taxon>
        <taxon>Gunneridae</taxon>
        <taxon>Pentapetalae</taxon>
        <taxon>rosids</taxon>
        <taxon>fabids</taxon>
        <taxon>Fabales</taxon>
        <taxon>Fabaceae</taxon>
        <taxon>Caesalpinioideae</taxon>
        <taxon>Cassia clade</taxon>
        <taxon>Senna</taxon>
    </lineage>
</organism>
<keyword evidence="3" id="KW-1185">Reference proteome</keyword>
<evidence type="ECO:0000313" key="2">
    <source>
        <dbReference type="EMBL" id="KAF7813016.1"/>
    </source>
</evidence>
<dbReference type="AlphaFoldDB" id="A0A834T2E6"/>
<evidence type="ECO:0000313" key="3">
    <source>
        <dbReference type="Proteomes" id="UP000634136"/>
    </source>
</evidence>
<dbReference type="Proteomes" id="UP000634136">
    <property type="component" value="Unassembled WGS sequence"/>
</dbReference>